<dbReference type="Gene3D" id="1.20.1440.100">
    <property type="entry name" value="SG protein - dephosphorylation function"/>
    <property type="match status" value="1"/>
</dbReference>
<dbReference type="NCBIfam" id="TIGR01490">
    <property type="entry name" value="HAD-SF-IB-hyp1"/>
    <property type="match status" value="1"/>
</dbReference>
<dbReference type="AlphaFoldDB" id="A0A3R8RE00"/>
<dbReference type="NCBIfam" id="TIGR01488">
    <property type="entry name" value="HAD-SF-IB"/>
    <property type="match status" value="1"/>
</dbReference>
<accession>A0A3R8RE00</accession>
<dbReference type="InterPro" id="IPR050582">
    <property type="entry name" value="HAD-like_SerB"/>
</dbReference>
<evidence type="ECO:0000256" key="4">
    <source>
        <dbReference type="ARBA" id="ARBA00022842"/>
    </source>
</evidence>
<comment type="caution">
    <text evidence="5">The sequence shown here is derived from an EMBL/GenBank/DDBJ whole genome shotgun (WGS) entry which is preliminary data.</text>
</comment>
<reference evidence="5 6" key="1">
    <citation type="submission" date="2018-01" db="EMBL/GenBank/DDBJ databases">
        <title>Twenty Corynebacterium bovis Genomes.</title>
        <authorList>
            <person name="Gulvik C.A."/>
        </authorList>
    </citation>
    <scope>NUCLEOTIDE SEQUENCE [LARGE SCALE GENOMIC DNA]</scope>
    <source>
        <strain evidence="5 6">F6900</strain>
    </source>
</reference>
<keyword evidence="4" id="KW-0460">Magnesium</keyword>
<evidence type="ECO:0000256" key="3">
    <source>
        <dbReference type="ARBA" id="ARBA00022801"/>
    </source>
</evidence>
<evidence type="ECO:0000313" key="5">
    <source>
        <dbReference type="EMBL" id="RRO86632.1"/>
    </source>
</evidence>
<dbReference type="Proteomes" id="UP000276526">
    <property type="component" value="Unassembled WGS sequence"/>
</dbReference>
<keyword evidence="3 5" id="KW-0378">Hydrolase</keyword>
<dbReference type="PANTHER" id="PTHR43344">
    <property type="entry name" value="PHOSPHOSERINE PHOSPHATASE"/>
    <property type="match status" value="1"/>
</dbReference>
<protein>
    <submittedName>
        <fullName evidence="5">HAD-IB family hydrolase</fullName>
    </submittedName>
</protein>
<dbReference type="SUPFAM" id="SSF56784">
    <property type="entry name" value="HAD-like"/>
    <property type="match status" value="1"/>
</dbReference>
<evidence type="ECO:0000313" key="6">
    <source>
        <dbReference type="Proteomes" id="UP000276526"/>
    </source>
</evidence>
<dbReference type="InterPro" id="IPR036412">
    <property type="entry name" value="HAD-like_sf"/>
</dbReference>
<evidence type="ECO:0000256" key="1">
    <source>
        <dbReference type="ARBA" id="ARBA00009184"/>
    </source>
</evidence>
<dbReference type="InterPro" id="IPR006385">
    <property type="entry name" value="HAD_hydro_SerB1"/>
</dbReference>
<proteinExistence type="inferred from homology"/>
<name>A0A3R8RE00_9CORY</name>
<dbReference type="OrthoDB" id="25607at2"/>
<dbReference type="PANTHER" id="PTHR43344:SF13">
    <property type="entry name" value="PHOSPHATASE RV3661-RELATED"/>
    <property type="match status" value="1"/>
</dbReference>
<dbReference type="EMBL" id="PQNK01000008">
    <property type="protein sequence ID" value="RRO86632.1"/>
    <property type="molecule type" value="Genomic_DNA"/>
</dbReference>
<organism evidence="5 6">
    <name type="scientific">Corynebacterium bovis</name>
    <dbReference type="NCBI Taxonomy" id="36808"/>
    <lineage>
        <taxon>Bacteria</taxon>
        <taxon>Bacillati</taxon>
        <taxon>Actinomycetota</taxon>
        <taxon>Actinomycetes</taxon>
        <taxon>Mycobacteriales</taxon>
        <taxon>Corynebacteriaceae</taxon>
        <taxon>Corynebacterium</taxon>
    </lineage>
</organism>
<comment type="similarity">
    <text evidence="1">Belongs to the HAD-like hydrolase superfamily. SerB family.</text>
</comment>
<dbReference type="GO" id="GO:0046872">
    <property type="term" value="F:metal ion binding"/>
    <property type="evidence" value="ECO:0007669"/>
    <property type="project" value="UniProtKB-KW"/>
</dbReference>
<dbReference type="Gene3D" id="3.40.50.1000">
    <property type="entry name" value="HAD superfamily/HAD-like"/>
    <property type="match status" value="1"/>
</dbReference>
<evidence type="ECO:0000256" key="2">
    <source>
        <dbReference type="ARBA" id="ARBA00022723"/>
    </source>
</evidence>
<dbReference type="RefSeq" id="WP_050798203.1">
    <property type="nucleotide sequence ID" value="NZ_JAUKFU010000322.1"/>
</dbReference>
<dbReference type="GO" id="GO:0016787">
    <property type="term" value="F:hydrolase activity"/>
    <property type="evidence" value="ECO:0007669"/>
    <property type="project" value="UniProtKB-KW"/>
</dbReference>
<sequence>MLAVFDLDKTVIDTSASMAYRRPLADRGLITTGEVVRMMVMLGNYMLTTHSDGDMDATRDTLTAMIRGRDAATLREVAREAMHDVIVPYIYSEARDLIRWHREQGHAVAIITASARDLVVPVADELGVDHLLATELEVDDDGLFTGEVLFFCRGRAKVDGLRALADRHGYDLDASWAYTDSATDLPLLEAVGHPHAVNPDRPLRKEATARGWPVEEFSRPEPLFSLTDRQSVIAGASASLAVLGVVATGLALWFRGREQDPGSDTAGH</sequence>
<dbReference type="Pfam" id="PF12710">
    <property type="entry name" value="HAD"/>
    <property type="match status" value="1"/>
</dbReference>
<keyword evidence="2" id="KW-0479">Metal-binding</keyword>
<gene>
    <name evidence="5" type="ORF">CXF48_06060</name>
</gene>
<dbReference type="InterPro" id="IPR023214">
    <property type="entry name" value="HAD_sf"/>
</dbReference>
<dbReference type="FunFam" id="3.40.50.1000:FF:000025">
    <property type="entry name" value="HAD hydrolase, family IB"/>
    <property type="match status" value="1"/>
</dbReference>
<dbReference type="CDD" id="cd02612">
    <property type="entry name" value="HAD_PGPPase"/>
    <property type="match status" value="1"/>
</dbReference>